<dbReference type="EMBL" id="SSFD01000106">
    <property type="protein sequence ID" value="TXH86569.1"/>
    <property type="molecule type" value="Genomic_DNA"/>
</dbReference>
<organism evidence="6 8">
    <name type="scientific">Thauera aminoaromatica</name>
    <dbReference type="NCBI Taxonomy" id="164330"/>
    <lineage>
        <taxon>Bacteria</taxon>
        <taxon>Pseudomonadati</taxon>
        <taxon>Pseudomonadota</taxon>
        <taxon>Betaproteobacteria</taxon>
        <taxon>Rhodocyclales</taxon>
        <taxon>Zoogloeaceae</taxon>
        <taxon>Thauera</taxon>
    </lineage>
</organism>
<accession>A0A5C7SSI8</accession>
<dbReference type="HAMAP" id="MF_00611">
    <property type="entry name" value="FdeH"/>
    <property type="match status" value="1"/>
</dbReference>
<keyword evidence="1 2" id="KW-0963">Cytoplasm</keyword>
<evidence type="ECO:0000313" key="8">
    <source>
        <dbReference type="Proteomes" id="UP000002186"/>
    </source>
</evidence>
<dbReference type="Pfam" id="PF24859">
    <property type="entry name" value="FdhE_central"/>
    <property type="match status" value="1"/>
</dbReference>
<dbReference type="CDD" id="cd16341">
    <property type="entry name" value="FdhE"/>
    <property type="match status" value="1"/>
</dbReference>
<sequence>MNTQAIELPPSGEAAAVLLPDPGTVFLARAERFDALALHHGLGEWLAFLGRLSHAQHAALQASAQDITPPAEDVLERAAKHRMPPISVASYQRPAVWREILRNLVGDLLENAPVGARETLDGLLVTSAEELDKLGEKLLNGEPEGADMARLPYVAAAMQVVFTALASKLDAGALPLMEAHSTCPVCGSHPVVSVIRSDGPTAGLRYVHCTLCNTEWHVPHATCVSCGDRDKITLHEIDGDDGIARAESCGSCESYTKLIVQPKNVRVDPIADDLASVALDMLVDDAGFVRSGPNYLLIGAGES</sequence>
<comment type="function">
    <text evidence="2">Necessary for formate dehydrogenase activity.</text>
</comment>
<dbReference type="PIRSF" id="PIRSF018296">
    <property type="entry name" value="Format_dh_formtn"/>
    <property type="match status" value="1"/>
</dbReference>
<dbReference type="HOGENOM" id="CLU_055275_0_0_4"/>
<dbReference type="Pfam" id="PF24860">
    <property type="entry name" value="FdhE_C"/>
    <property type="match status" value="1"/>
</dbReference>
<reference evidence="7 9" key="3">
    <citation type="submission" date="2018-09" db="EMBL/GenBank/DDBJ databases">
        <title>Metagenome Assembled Genomes from an Advanced Water Purification Facility.</title>
        <authorList>
            <person name="Stamps B.W."/>
            <person name="Spear J.R."/>
        </authorList>
    </citation>
    <scope>NUCLEOTIDE SEQUENCE [LARGE SCALE GENOMIC DNA]</scope>
    <source>
        <strain evidence="7">Bin_27_1</strain>
    </source>
</reference>
<dbReference type="InterPro" id="IPR056796">
    <property type="entry name" value="FdhE_C"/>
</dbReference>
<dbReference type="NCBIfam" id="TIGR01562">
    <property type="entry name" value="FdhE"/>
    <property type="match status" value="1"/>
</dbReference>
<reference evidence="6 8" key="2">
    <citation type="journal article" date="2012" name="Stand. Genomic Sci.">
        <title>Complete genome sequence of Thauera aminoaromatica strain MZ1T.</title>
        <authorList>
            <person name="Jiang K."/>
            <person name="Sanseverino J."/>
            <person name="Chauhan A."/>
            <person name="Lucas S."/>
            <person name="Copeland A."/>
            <person name="Lapidus A."/>
            <person name="Del Rio T.G."/>
            <person name="Dalin E."/>
            <person name="Tice H."/>
            <person name="Bruce D."/>
            <person name="Goodwin L."/>
            <person name="Pitluck S."/>
            <person name="Sims D."/>
            <person name="Brettin T."/>
            <person name="Detter J.C."/>
            <person name="Han C."/>
            <person name="Chang Y.J."/>
            <person name="Larimer F."/>
            <person name="Land M."/>
            <person name="Hauser L."/>
            <person name="Kyrpides N.C."/>
            <person name="Mikhailova N."/>
            <person name="Moser S."/>
            <person name="Jegier P."/>
            <person name="Close D."/>
            <person name="Debruyn J.M."/>
            <person name="Wang Y."/>
            <person name="Layton A.C."/>
            <person name="Allen M.S."/>
            <person name="Sayler G.S."/>
        </authorList>
    </citation>
    <scope>NUCLEOTIDE SEQUENCE [LARGE SCALE GENOMIC DNA]</scope>
    <source>
        <strain evidence="6 8">MZ1T</strain>
    </source>
</reference>
<name>C4KDL7_THASP</name>
<dbReference type="AlphaFoldDB" id="C4KDL7"/>
<dbReference type="KEGG" id="tmz:Tmz1t_3590"/>
<evidence type="ECO:0000259" key="3">
    <source>
        <dbReference type="Pfam" id="PF04216"/>
    </source>
</evidence>
<keyword evidence="8" id="KW-1185">Reference proteome</keyword>
<protein>
    <recommendedName>
        <fullName evidence="2">Protein FdhE homolog</fullName>
    </recommendedName>
</protein>
<dbReference type="InterPro" id="IPR006452">
    <property type="entry name" value="Formate_DH_accessory"/>
</dbReference>
<feature type="domain" description="FdhE central" evidence="4">
    <location>
        <begin position="182"/>
        <end position="219"/>
    </location>
</feature>
<dbReference type="InterPro" id="IPR056797">
    <property type="entry name" value="FdhE_central"/>
</dbReference>
<dbReference type="SUPFAM" id="SSF144020">
    <property type="entry name" value="FdhE-like"/>
    <property type="match status" value="1"/>
</dbReference>
<dbReference type="OrthoDB" id="9794151at2"/>
<evidence type="ECO:0000256" key="1">
    <source>
        <dbReference type="ARBA" id="ARBA00022490"/>
    </source>
</evidence>
<evidence type="ECO:0000256" key="2">
    <source>
        <dbReference type="HAMAP-Rule" id="MF_00611"/>
    </source>
</evidence>
<dbReference type="InterPro" id="IPR024064">
    <property type="entry name" value="FdhE-like_sf"/>
</dbReference>
<dbReference type="Pfam" id="PF04216">
    <property type="entry name" value="FdhE_N"/>
    <property type="match status" value="1"/>
</dbReference>
<dbReference type="PANTHER" id="PTHR37689">
    <property type="entry name" value="PROTEIN FDHE"/>
    <property type="match status" value="1"/>
</dbReference>
<dbReference type="GO" id="GO:0051604">
    <property type="term" value="P:protein maturation"/>
    <property type="evidence" value="ECO:0007669"/>
    <property type="project" value="TreeGrafter"/>
</dbReference>
<gene>
    <name evidence="2 7" type="primary">fdhE</name>
    <name evidence="6" type="ordered locus">Tmz1t_3590</name>
    <name evidence="7" type="ORF">E6Q80_07630</name>
</gene>
<evidence type="ECO:0000259" key="5">
    <source>
        <dbReference type="Pfam" id="PF24860"/>
    </source>
</evidence>
<dbReference type="GO" id="GO:0005829">
    <property type="term" value="C:cytosol"/>
    <property type="evidence" value="ECO:0007669"/>
    <property type="project" value="TreeGrafter"/>
</dbReference>
<dbReference type="GO" id="GO:0008199">
    <property type="term" value="F:ferric iron binding"/>
    <property type="evidence" value="ECO:0007669"/>
    <property type="project" value="TreeGrafter"/>
</dbReference>
<accession>C4KDL7</accession>
<proteinExistence type="inferred from homology"/>
<dbReference type="Proteomes" id="UP000002186">
    <property type="component" value="Chromosome"/>
</dbReference>
<feature type="domain" description="FdhE N-terminal" evidence="3">
    <location>
        <begin position="15"/>
        <end position="175"/>
    </location>
</feature>
<dbReference type="Gene3D" id="3.90.1670.10">
    <property type="entry name" value="FdhE-like domain"/>
    <property type="match status" value="1"/>
</dbReference>
<evidence type="ECO:0000259" key="4">
    <source>
        <dbReference type="Pfam" id="PF24859"/>
    </source>
</evidence>
<reference evidence="8" key="1">
    <citation type="submission" date="2009-05" db="EMBL/GenBank/DDBJ databases">
        <title>Complete sequence of chromosome of Thauera sp. MZ1T.</title>
        <authorList>
            <consortium name="US DOE Joint Genome Institute"/>
            <person name="Lucas S."/>
            <person name="Copeland A."/>
            <person name="Lapidus A."/>
            <person name="Glavina del Rio T."/>
            <person name="Dalin E."/>
            <person name="Tice H."/>
            <person name="Bruce D."/>
            <person name="Goodwin L."/>
            <person name="Pitluck S."/>
            <person name="Sims D."/>
            <person name="Brettin T."/>
            <person name="Detter J.C."/>
            <person name="Han C."/>
            <person name="Larimer F."/>
            <person name="Land M."/>
            <person name="Hauser L."/>
            <person name="Kyrpides N."/>
            <person name="Mikhailova N."/>
            <person name="Sayler G.S."/>
        </authorList>
    </citation>
    <scope>NUCLEOTIDE SEQUENCE [LARGE SCALE GENOMIC DNA]</scope>
    <source>
        <strain evidence="8">MZ1T</strain>
    </source>
</reference>
<dbReference type="InterPro" id="IPR056774">
    <property type="entry name" value="FdhE_N"/>
</dbReference>
<dbReference type="STRING" id="85643.Tmz1t_3590"/>
<dbReference type="eggNOG" id="COG3058">
    <property type="taxonomic scope" value="Bacteria"/>
</dbReference>
<dbReference type="PANTHER" id="PTHR37689:SF1">
    <property type="entry name" value="PROTEIN FDHE"/>
    <property type="match status" value="1"/>
</dbReference>
<dbReference type="EMBL" id="CP001281">
    <property type="protein sequence ID" value="ACR02183.1"/>
    <property type="molecule type" value="Genomic_DNA"/>
</dbReference>
<comment type="subcellular location">
    <subcellularLocation>
        <location evidence="2">Cytoplasm</location>
    </subcellularLocation>
</comment>
<dbReference type="Proteomes" id="UP000321192">
    <property type="component" value="Unassembled WGS sequence"/>
</dbReference>
<dbReference type="RefSeq" id="WP_012586028.1">
    <property type="nucleotide sequence ID" value="NC_011662.2"/>
</dbReference>
<evidence type="ECO:0000313" key="7">
    <source>
        <dbReference type="EMBL" id="TXH86569.1"/>
    </source>
</evidence>
<comment type="similarity">
    <text evidence="2">Belongs to the FdhE family.</text>
</comment>
<feature type="domain" description="FdhE C-terminal" evidence="5">
    <location>
        <begin position="223"/>
        <end position="297"/>
    </location>
</feature>
<evidence type="ECO:0000313" key="6">
    <source>
        <dbReference type="EMBL" id="ACR02183.1"/>
    </source>
</evidence>
<evidence type="ECO:0000313" key="9">
    <source>
        <dbReference type="Proteomes" id="UP000321192"/>
    </source>
</evidence>